<dbReference type="Ensembl" id="ENSEBUT00000025530.1">
    <property type="protein sequence ID" value="ENSEBUP00000024954.1"/>
    <property type="gene ID" value="ENSEBUG00000015409.1"/>
</dbReference>
<keyword evidence="2" id="KW-0812">Transmembrane</keyword>
<evidence type="ECO:0000313" key="5">
    <source>
        <dbReference type="Ensembl" id="ENSEBUP00000024954.1"/>
    </source>
</evidence>
<name>A0A8C4X134_EPTBU</name>
<dbReference type="CDD" id="cd00637">
    <property type="entry name" value="7tm_classA_rhodopsin-like"/>
    <property type="match status" value="1"/>
</dbReference>
<dbReference type="Gene3D" id="1.20.1070.10">
    <property type="entry name" value="Rhodopsin 7-helix transmembrane proteins"/>
    <property type="match status" value="1"/>
</dbReference>
<comment type="subcellular location">
    <subcellularLocation>
        <location evidence="1">Membrane</location>
    </subcellularLocation>
</comment>
<keyword evidence="4" id="KW-0472">Membrane</keyword>
<keyword evidence="3" id="KW-1133">Transmembrane helix</keyword>
<reference evidence="5" key="1">
    <citation type="submission" date="2025-08" db="UniProtKB">
        <authorList>
            <consortium name="Ensembl"/>
        </authorList>
    </citation>
    <scope>IDENTIFICATION</scope>
</reference>
<evidence type="ECO:0000256" key="4">
    <source>
        <dbReference type="ARBA" id="ARBA00023136"/>
    </source>
</evidence>
<protein>
    <recommendedName>
        <fullName evidence="7">G-protein coupled receptors family 1 profile domain-containing protein</fullName>
    </recommendedName>
</protein>
<reference evidence="5" key="2">
    <citation type="submission" date="2025-09" db="UniProtKB">
        <authorList>
            <consortium name="Ensembl"/>
        </authorList>
    </citation>
    <scope>IDENTIFICATION</scope>
</reference>
<evidence type="ECO:0000256" key="1">
    <source>
        <dbReference type="ARBA" id="ARBA00004370"/>
    </source>
</evidence>
<dbReference type="GO" id="GO:0004930">
    <property type="term" value="F:G protein-coupled receptor activity"/>
    <property type="evidence" value="ECO:0007669"/>
    <property type="project" value="InterPro"/>
</dbReference>
<evidence type="ECO:0000256" key="2">
    <source>
        <dbReference type="ARBA" id="ARBA00022692"/>
    </source>
</evidence>
<keyword evidence="6" id="KW-1185">Reference proteome</keyword>
<organism evidence="5 6">
    <name type="scientific">Eptatretus burgeri</name>
    <name type="common">Inshore hagfish</name>
    <dbReference type="NCBI Taxonomy" id="7764"/>
    <lineage>
        <taxon>Eukaryota</taxon>
        <taxon>Metazoa</taxon>
        <taxon>Chordata</taxon>
        <taxon>Craniata</taxon>
        <taxon>Vertebrata</taxon>
        <taxon>Cyclostomata</taxon>
        <taxon>Myxini</taxon>
        <taxon>Myxiniformes</taxon>
        <taxon>Myxinidae</taxon>
        <taxon>Eptatretinae</taxon>
        <taxon>Eptatretus</taxon>
    </lineage>
</organism>
<evidence type="ECO:0000313" key="6">
    <source>
        <dbReference type="Proteomes" id="UP000694388"/>
    </source>
</evidence>
<evidence type="ECO:0000256" key="3">
    <source>
        <dbReference type="ARBA" id="ARBA00022989"/>
    </source>
</evidence>
<evidence type="ECO:0008006" key="7">
    <source>
        <dbReference type="Google" id="ProtNLM"/>
    </source>
</evidence>
<dbReference type="AlphaFoldDB" id="A0A8C4X134"/>
<proteinExistence type="predicted"/>
<dbReference type="Proteomes" id="UP000694388">
    <property type="component" value="Unplaced"/>
</dbReference>
<dbReference type="Pfam" id="PF00001">
    <property type="entry name" value="7tm_1"/>
    <property type="match status" value="1"/>
</dbReference>
<dbReference type="SUPFAM" id="SSF81321">
    <property type="entry name" value="Family A G protein-coupled receptor-like"/>
    <property type="match status" value="1"/>
</dbReference>
<dbReference type="GO" id="GO:0016020">
    <property type="term" value="C:membrane"/>
    <property type="evidence" value="ECO:0007669"/>
    <property type="project" value="UniProtKB-SubCell"/>
</dbReference>
<dbReference type="InterPro" id="IPR000276">
    <property type="entry name" value="GPCR_Rhodpsn"/>
</dbReference>
<sequence>MCPFAVDCAFAPPSRSILSVLLVSSFRYVKLSRAVSGAAGPPSALEQTSRAATCLVLCWLGACLSAAPLLVYSRVAVKMEEDDEEGEHGESDCFIYFPSTSSRMAYELCYLVLPVALPICGTIYTNVRIALCLLHAKRAVSNEVRPPIQCAHPSPHPQHLFLVTSISNPSCEIRWLTIMHGLHTLCCRKVLFTKLFGAVGQ</sequence>
<accession>A0A8C4X134</accession>